<dbReference type="STRING" id="313594.PI23P_03577"/>
<dbReference type="AlphaFoldDB" id="A4BX52"/>
<dbReference type="SUPFAM" id="SSF48208">
    <property type="entry name" value="Six-hairpin glycosidases"/>
    <property type="match status" value="1"/>
</dbReference>
<dbReference type="InterPro" id="IPR048331">
    <property type="entry name" value="PcRGLX/YetA_3rd"/>
</dbReference>
<dbReference type="HOGENOM" id="CLU_331129_0_0_10"/>
<dbReference type="OrthoDB" id="262615at2"/>
<organism evidence="5 6">
    <name type="scientific">Polaribacter irgensii 23-P</name>
    <dbReference type="NCBI Taxonomy" id="313594"/>
    <lineage>
        <taxon>Bacteria</taxon>
        <taxon>Pseudomonadati</taxon>
        <taxon>Bacteroidota</taxon>
        <taxon>Flavobacteriia</taxon>
        <taxon>Flavobacteriales</taxon>
        <taxon>Flavobacteriaceae</taxon>
    </lineage>
</organism>
<dbReference type="InterPro" id="IPR008928">
    <property type="entry name" value="6-hairpin_glycosidase_sf"/>
</dbReference>
<keyword evidence="1" id="KW-0732">Signal</keyword>
<sequence length="866" mass="99225">MKIRILLALLLFEIIGAQASNKKQIPITIENNKVGAPITIGIPFPKGELFSVDNLRLLNANGKEIVCQTTEVTTWEPSDLSIKWVWVFFFSEKSSSYILEYGENIAPIQTKERIISSNNMRPRGGIDVNTGPLSFRLNKLGDGFLDAVYLDLNKDGQFTDNELISSAQKNKRGSFLDIMDASGIDASQATIGQVFREKGSGPLHAIFRIEGTYSYLQKDNNAAPFEIKIHAYAGKSYIKVLHTLTYTGVPDKHKKQDGEHYNIATQNKKILSEDTADDIGWTQPNDQISGCGLNLVYHLDSTQEVLIPFYDGDWSQVDSEERIVKFPASAIDKTTLLQTGPQQNNPDAVSSPTKKIKGFDAKAYQNKIVIENTEKAKGWIDLSDSTKGIAIGIKNFYQEYPKALEVDPKTKTLNSYIWPAAVDPMSFERKDTKIDGGMLGNFAQGIAKTTEFIYYFHETTTSGNINNIMDYSLKPAVAHASSEWYTGSKVYGNMAPFSLEHPEYENALQYKYDWWMYNQNWDAWYGMFNHGDGKAYYNKGKWKMWNNNEPTIDFMLWTNFMRTGKAKYYYAAQNMSKHTMDVDNIHWPKKRKFLGDINDAVDWWNFKEETASTPYLGIGRRHGDEHWSALLSAHVWIQGWIASYYITGDTRALEVAKMTGDTYINKIWGDHGLRGRRLYLSILNLVELYDATKQKKYKKELDERVELLLSLQKEQGGNLILDRFGYSQNYVAQGLYKYWQLSGDDRIKKALVDHARWVKQVPPLNHEMESYLATIYPLILGYEFTGNKMYLEEAIERSKVLQVDSLNYNFTNQEEYSQALKKVSKLPIGRDGERTIWKIDNGLRAFGWTHAYNIPYLLYYLNQEKK</sequence>
<evidence type="ECO:0000259" key="3">
    <source>
        <dbReference type="Pfam" id="PF21345"/>
    </source>
</evidence>
<evidence type="ECO:0000259" key="2">
    <source>
        <dbReference type="Pfam" id="PF19501"/>
    </source>
</evidence>
<accession>A4BX52</accession>
<keyword evidence="6" id="KW-1185">Reference proteome</keyword>
<evidence type="ECO:0000256" key="1">
    <source>
        <dbReference type="SAM" id="SignalP"/>
    </source>
</evidence>
<feature type="domain" description="PcRGLX/YetA-like C-terminal alpha/alpha toroid" evidence="4">
    <location>
        <begin position="482"/>
        <end position="587"/>
    </location>
</feature>
<feature type="domain" description="PcRGLX/YetA-like N-terminal RIFT barrel" evidence="2">
    <location>
        <begin position="34"/>
        <end position="84"/>
    </location>
</feature>
<comment type="caution">
    <text evidence="5">The sequence shown here is derived from an EMBL/GenBank/DDBJ whole genome shotgun (WGS) entry which is preliminary data.</text>
</comment>
<dbReference type="Pfam" id="PF19501">
    <property type="entry name" value="PcRGLX_1st"/>
    <property type="match status" value="1"/>
</dbReference>
<dbReference type="PANTHER" id="PTHR40081:SF1">
    <property type="entry name" value="TAT PATHWAY SIGNAL SEQUENCE DOMAIN PROTEIN"/>
    <property type="match status" value="1"/>
</dbReference>
<gene>
    <name evidence="5" type="ORF">PI23P_03577</name>
</gene>
<evidence type="ECO:0000259" key="4">
    <source>
        <dbReference type="Pfam" id="PF21346"/>
    </source>
</evidence>
<dbReference type="InterPro" id="IPR048329">
    <property type="entry name" value="PcRGLX_1st"/>
</dbReference>
<feature type="domain" description="PcRGLX/YetA-like central beta-sandwich" evidence="3">
    <location>
        <begin position="125"/>
        <end position="251"/>
    </location>
</feature>
<dbReference type="InterPro" id="IPR045793">
    <property type="entry name" value="PcRGLX/YetA-like"/>
</dbReference>
<dbReference type="InterPro" id="IPR048330">
    <property type="entry name" value="PcRGLX/YetA_2nd"/>
</dbReference>
<feature type="chain" id="PRO_5002665448" evidence="1">
    <location>
        <begin position="20"/>
        <end position="866"/>
    </location>
</feature>
<dbReference type="Pfam" id="PF21345">
    <property type="entry name" value="PcRGLX_2nd"/>
    <property type="match status" value="1"/>
</dbReference>
<dbReference type="EMBL" id="AAOG01000001">
    <property type="protein sequence ID" value="EAR13543.1"/>
    <property type="molecule type" value="Genomic_DNA"/>
</dbReference>
<evidence type="ECO:0000313" key="6">
    <source>
        <dbReference type="Proteomes" id="UP000003053"/>
    </source>
</evidence>
<dbReference type="GO" id="GO:0005975">
    <property type="term" value="P:carbohydrate metabolic process"/>
    <property type="evidence" value="ECO:0007669"/>
    <property type="project" value="InterPro"/>
</dbReference>
<evidence type="ECO:0000313" key="5">
    <source>
        <dbReference type="EMBL" id="EAR13543.1"/>
    </source>
</evidence>
<reference evidence="5 6" key="1">
    <citation type="submission" date="2006-02" db="EMBL/GenBank/DDBJ databases">
        <authorList>
            <person name="Murray A."/>
            <person name="Staley J."/>
            <person name="Ferriera S."/>
            <person name="Johnson J."/>
            <person name="Kravitz S."/>
            <person name="Halpern A."/>
            <person name="Remington K."/>
            <person name="Beeson K."/>
            <person name="Tran B."/>
            <person name="Rogers Y.-H."/>
            <person name="Friedman R."/>
            <person name="Venter J.C."/>
        </authorList>
    </citation>
    <scope>NUCLEOTIDE SEQUENCE [LARGE SCALE GENOMIC DNA]</scope>
    <source>
        <strain evidence="5 6">23-P</strain>
    </source>
</reference>
<protein>
    <submittedName>
        <fullName evidence="5">Uncharacterized protein</fullName>
    </submittedName>
</protein>
<proteinExistence type="predicted"/>
<dbReference type="PANTHER" id="PTHR40081">
    <property type="entry name" value="CONCANAVALIN A-LIKE LECTIN/GLUCANASE"/>
    <property type="match status" value="1"/>
</dbReference>
<feature type="signal peptide" evidence="1">
    <location>
        <begin position="1"/>
        <end position="19"/>
    </location>
</feature>
<name>A4BX52_9FLAO</name>
<dbReference type="eggNOG" id="COG3533">
    <property type="taxonomic scope" value="Bacteria"/>
</dbReference>
<dbReference type="Proteomes" id="UP000003053">
    <property type="component" value="Unassembled WGS sequence"/>
</dbReference>
<dbReference type="RefSeq" id="WP_004569341.1">
    <property type="nucleotide sequence ID" value="NZ_CH724148.1"/>
</dbReference>
<dbReference type="Pfam" id="PF21346">
    <property type="entry name" value="PcRGLX_3rd"/>
    <property type="match status" value="1"/>
</dbReference>